<organism evidence="1 2">
    <name type="scientific">Candidatus Roizmanbacteria bacterium CG_4_9_14_0_8_um_filter_34_12</name>
    <dbReference type="NCBI Taxonomy" id="1974840"/>
    <lineage>
        <taxon>Bacteria</taxon>
        <taxon>Candidatus Roizmaniibacteriota</taxon>
    </lineage>
</organism>
<gene>
    <name evidence="1" type="ORF">CO083_05095</name>
</gene>
<accession>A0A2M8DBL7</accession>
<comment type="caution">
    <text evidence="1">The sequence shown here is derived from an EMBL/GenBank/DDBJ whole genome shotgun (WGS) entry which is preliminary data.</text>
</comment>
<sequence length="199" mass="24056">MRLSFLSSKTREIQRLLNIRSEYQWFLDNDFPIVLPEFYKQLYQEIKSKKDFKIRLEKELSKIYNKKIYDEKAGVAKSEWEKIETRFFDVLKKHNLKIKDKYLCYISLYGPEGQFKYPNVIDLRISNKSDVKQINETIAHELIHLMILRKVEKLKLNYKQTEGIVDLFFKETELKDIFSDYKLQSIAEHNNKIFDKVIN</sequence>
<protein>
    <submittedName>
        <fullName evidence="1">Uncharacterized protein</fullName>
    </submittedName>
</protein>
<dbReference type="Proteomes" id="UP000229706">
    <property type="component" value="Unassembled WGS sequence"/>
</dbReference>
<evidence type="ECO:0000313" key="2">
    <source>
        <dbReference type="Proteomes" id="UP000229706"/>
    </source>
</evidence>
<name>A0A2M8DBL7_9BACT</name>
<dbReference type="AlphaFoldDB" id="A0A2M8DBL7"/>
<evidence type="ECO:0000313" key="1">
    <source>
        <dbReference type="EMBL" id="PJB87800.1"/>
    </source>
</evidence>
<reference evidence="2" key="1">
    <citation type="submission" date="2017-09" db="EMBL/GenBank/DDBJ databases">
        <title>Depth-based differentiation of microbial function through sediment-hosted aquifers and enrichment of novel symbionts in the deep terrestrial subsurface.</title>
        <authorList>
            <person name="Probst A.J."/>
            <person name="Ladd B."/>
            <person name="Jarett J.K."/>
            <person name="Geller-Mcgrath D.E."/>
            <person name="Sieber C.M.K."/>
            <person name="Emerson J.B."/>
            <person name="Anantharaman K."/>
            <person name="Thomas B.C."/>
            <person name="Malmstrom R."/>
            <person name="Stieglmeier M."/>
            <person name="Klingl A."/>
            <person name="Woyke T."/>
            <person name="Ryan C.M."/>
            <person name="Banfield J.F."/>
        </authorList>
    </citation>
    <scope>NUCLEOTIDE SEQUENCE [LARGE SCALE GENOMIC DNA]</scope>
</reference>
<proteinExistence type="predicted"/>
<dbReference type="EMBL" id="PFTH01000187">
    <property type="protein sequence ID" value="PJB87800.1"/>
    <property type="molecule type" value="Genomic_DNA"/>
</dbReference>